<evidence type="ECO:0000259" key="6">
    <source>
        <dbReference type="PROSITE" id="PS50123"/>
    </source>
</evidence>
<reference evidence="7 8" key="1">
    <citation type="journal article" date="2011" name="J. Bacteriol.">
        <title>Genome sequence of the mercury-methylating and pleomorphic Desulfovibrio africanus Strain Walvis Bay.</title>
        <authorList>
            <person name="Brown S.D."/>
            <person name="Wall J.D."/>
            <person name="Kucken A.M."/>
            <person name="Gilmour C.C."/>
            <person name="Podar M."/>
            <person name="Brandt C.C."/>
            <person name="Teshima H."/>
            <person name="Detter J.C."/>
            <person name="Han C.S."/>
            <person name="Land M.L."/>
            <person name="Lucas S."/>
            <person name="Han J."/>
            <person name="Pennacchio L."/>
            <person name="Nolan M."/>
            <person name="Pitluck S."/>
            <person name="Woyke T."/>
            <person name="Goodwin L."/>
            <person name="Palumbo A.V."/>
            <person name="Elias D.A."/>
        </authorList>
    </citation>
    <scope>NUCLEOTIDE SEQUENCE [LARGE SCALE GENOMIC DNA]</scope>
    <source>
        <strain evidence="7 8">Walvis Bay</strain>
    </source>
</reference>
<dbReference type="InterPro" id="IPR000780">
    <property type="entry name" value="CheR_MeTrfase"/>
</dbReference>
<keyword evidence="8" id="KW-1185">Reference proteome</keyword>
<evidence type="ECO:0000256" key="2">
    <source>
        <dbReference type="ARBA" id="ARBA00022679"/>
    </source>
</evidence>
<dbReference type="RefSeq" id="WP_014259565.1">
    <property type="nucleotide sequence ID" value="NC_016629.1"/>
</dbReference>
<dbReference type="Pfam" id="PF01739">
    <property type="entry name" value="CheR"/>
    <property type="match status" value="1"/>
</dbReference>
<accession>F3Z075</accession>
<dbReference type="AlphaFoldDB" id="F3Z075"/>
<feature type="repeat" description="TPR" evidence="4">
    <location>
        <begin position="405"/>
        <end position="438"/>
    </location>
</feature>
<dbReference type="Pfam" id="PF13181">
    <property type="entry name" value="TPR_8"/>
    <property type="match status" value="1"/>
</dbReference>
<protein>
    <submittedName>
        <fullName evidence="7">MCP methyltransferase, CheR-type</fullName>
    </submittedName>
</protein>
<dbReference type="PROSITE" id="PS50123">
    <property type="entry name" value="CHER"/>
    <property type="match status" value="1"/>
</dbReference>
<feature type="domain" description="CheR-type methyltransferase" evidence="6">
    <location>
        <begin position="1"/>
        <end position="259"/>
    </location>
</feature>
<dbReference type="KEGG" id="daf:Desaf_1440"/>
<keyword evidence="4" id="KW-0802">TPR repeat</keyword>
<dbReference type="PANTHER" id="PTHR24422">
    <property type="entry name" value="CHEMOTAXIS PROTEIN METHYLTRANSFERASE"/>
    <property type="match status" value="1"/>
</dbReference>
<dbReference type="Proteomes" id="UP000007844">
    <property type="component" value="Chromosome"/>
</dbReference>
<evidence type="ECO:0000313" key="7">
    <source>
        <dbReference type="EMBL" id="EGJ49777.1"/>
    </source>
</evidence>
<dbReference type="Gene3D" id="3.40.50.150">
    <property type="entry name" value="Vaccinia Virus protein VP39"/>
    <property type="match status" value="1"/>
</dbReference>
<keyword evidence="3" id="KW-0949">S-adenosyl-L-methionine</keyword>
<feature type="region of interest" description="Disordered" evidence="5">
    <location>
        <begin position="291"/>
        <end position="311"/>
    </location>
</feature>
<dbReference type="eggNOG" id="COG0457">
    <property type="taxonomic scope" value="Bacteria"/>
</dbReference>
<gene>
    <name evidence="7" type="ORF">Desaf_1440</name>
</gene>
<dbReference type="SMART" id="SM00138">
    <property type="entry name" value="MeTrc"/>
    <property type="match status" value="1"/>
</dbReference>
<dbReference type="EMBL" id="CP003221">
    <property type="protein sequence ID" value="EGJ49777.1"/>
    <property type="molecule type" value="Genomic_DNA"/>
</dbReference>
<dbReference type="GO" id="GO:0008757">
    <property type="term" value="F:S-adenosylmethionine-dependent methyltransferase activity"/>
    <property type="evidence" value="ECO:0007669"/>
    <property type="project" value="InterPro"/>
</dbReference>
<dbReference type="PRINTS" id="PR00996">
    <property type="entry name" value="CHERMTFRASE"/>
</dbReference>
<dbReference type="SMART" id="SM00028">
    <property type="entry name" value="TPR"/>
    <property type="match status" value="3"/>
</dbReference>
<dbReference type="Gene3D" id="1.25.40.10">
    <property type="entry name" value="Tetratricopeptide repeat domain"/>
    <property type="match status" value="1"/>
</dbReference>
<proteinExistence type="predicted"/>
<evidence type="ECO:0000256" key="1">
    <source>
        <dbReference type="ARBA" id="ARBA00022603"/>
    </source>
</evidence>
<dbReference type="InterPro" id="IPR019734">
    <property type="entry name" value="TPR_rpt"/>
</dbReference>
<evidence type="ECO:0000313" key="8">
    <source>
        <dbReference type="Proteomes" id="UP000007844"/>
    </source>
</evidence>
<organism evidence="7 8">
    <name type="scientific">Desulfocurvibacter africanus subsp. africanus str. Walvis Bay</name>
    <dbReference type="NCBI Taxonomy" id="690850"/>
    <lineage>
        <taxon>Bacteria</taxon>
        <taxon>Pseudomonadati</taxon>
        <taxon>Thermodesulfobacteriota</taxon>
        <taxon>Desulfovibrionia</taxon>
        <taxon>Desulfovibrionales</taxon>
        <taxon>Desulfovibrionaceae</taxon>
        <taxon>Desulfocurvibacter</taxon>
    </lineage>
</organism>
<dbReference type="InterPro" id="IPR011990">
    <property type="entry name" value="TPR-like_helical_dom_sf"/>
</dbReference>
<evidence type="ECO:0000256" key="5">
    <source>
        <dbReference type="SAM" id="MobiDB-lite"/>
    </source>
</evidence>
<evidence type="ECO:0000256" key="3">
    <source>
        <dbReference type="ARBA" id="ARBA00022691"/>
    </source>
</evidence>
<sequence>MPSSSLSPETMERLSRFVGKYLGLHFPVERHKDLLRGVARAAVELGRNGPEALVEEILAGRANRHVLDNLAGQLTIGETYFFRDKRLLDLLREEVLPGLLRRASREGRPLRIWSAGCCTGEEPYTVAILLKELMRGATQVPVSILATDLNPRFLDKAQRAIYRQWSFRATPSRIRNAWFRSLPDEVWELSPDIRSMVSLACLNLAVDAYPALENRTNAQDLILCRNVLMYFSPQLGQKVVTKLHGCLVDGGLLVVGPSEGSLVTSSGLFSVDLNERGILYCRESCRIGQPAPNITSMPEPTEPDLAGPPALPVQDSLPAAGLLDRKAAGEASLIEQALHEARAAVERGCYAEAGERLASVDRSGLSPAQSGLLANLTARMLAGSGDLALAERTCREAIAADKMHAAHHYLLAVILQELRRLKEAVEALQKALYLEPGFLLAHFSLGLLLKELGREQESRRSLKNALAGLQGLDREGIVPESEGMTAGRITEIIQAMIG</sequence>
<dbReference type="SUPFAM" id="SSF53335">
    <property type="entry name" value="S-adenosyl-L-methionine-dependent methyltransferases"/>
    <property type="match status" value="1"/>
</dbReference>
<dbReference type="SUPFAM" id="SSF48452">
    <property type="entry name" value="TPR-like"/>
    <property type="match status" value="1"/>
</dbReference>
<name>F3Z075_DESAF</name>
<dbReference type="eggNOG" id="COG1352">
    <property type="taxonomic scope" value="Bacteria"/>
</dbReference>
<dbReference type="InterPro" id="IPR050903">
    <property type="entry name" value="Bact_Chemotaxis_MeTrfase"/>
</dbReference>
<keyword evidence="2 7" id="KW-0808">Transferase</keyword>
<dbReference type="InterPro" id="IPR029063">
    <property type="entry name" value="SAM-dependent_MTases_sf"/>
</dbReference>
<dbReference type="PROSITE" id="PS50005">
    <property type="entry name" value="TPR"/>
    <property type="match status" value="1"/>
</dbReference>
<dbReference type="InterPro" id="IPR022642">
    <property type="entry name" value="CheR_C"/>
</dbReference>
<dbReference type="STRING" id="690850.Desaf_1440"/>
<dbReference type="GO" id="GO:0032259">
    <property type="term" value="P:methylation"/>
    <property type="evidence" value="ECO:0007669"/>
    <property type="project" value="UniProtKB-KW"/>
</dbReference>
<dbReference type="HOGENOM" id="CLU_025854_4_1_7"/>
<evidence type="ECO:0000256" key="4">
    <source>
        <dbReference type="PROSITE-ProRule" id="PRU00339"/>
    </source>
</evidence>
<dbReference type="PANTHER" id="PTHR24422:SF19">
    <property type="entry name" value="CHEMOTAXIS PROTEIN METHYLTRANSFERASE"/>
    <property type="match status" value="1"/>
</dbReference>
<keyword evidence="1 7" id="KW-0489">Methyltransferase</keyword>